<name>A0A218YTC4_9HELO</name>
<dbReference type="InParanoid" id="A0A218YTC4"/>
<dbReference type="InterPro" id="IPR001214">
    <property type="entry name" value="SET_dom"/>
</dbReference>
<dbReference type="PANTHER" id="PTHR47332">
    <property type="entry name" value="SET DOMAIN-CONTAINING PROTEIN 5"/>
    <property type="match status" value="1"/>
</dbReference>
<dbReference type="Proteomes" id="UP000242519">
    <property type="component" value="Unassembled WGS sequence"/>
</dbReference>
<dbReference type="Gene3D" id="2.170.270.10">
    <property type="entry name" value="SET domain"/>
    <property type="match status" value="1"/>
</dbReference>
<dbReference type="Pfam" id="PF00856">
    <property type="entry name" value="SET"/>
    <property type="match status" value="1"/>
</dbReference>
<evidence type="ECO:0000259" key="2">
    <source>
        <dbReference type="PROSITE" id="PS50280"/>
    </source>
</evidence>
<evidence type="ECO:0000313" key="4">
    <source>
        <dbReference type="Proteomes" id="UP000242519"/>
    </source>
</evidence>
<dbReference type="AlphaFoldDB" id="A0A218YTC4"/>
<dbReference type="EMBL" id="MZNU01000436">
    <property type="protein sequence ID" value="OWO97450.1"/>
    <property type="molecule type" value="Genomic_DNA"/>
</dbReference>
<keyword evidence="4" id="KW-1185">Reference proteome</keyword>
<dbReference type="PANTHER" id="PTHR47332:SF6">
    <property type="entry name" value="SET DOMAIN-CONTAINING PROTEIN"/>
    <property type="match status" value="1"/>
</dbReference>
<dbReference type="SUPFAM" id="SSF82199">
    <property type="entry name" value="SET domain"/>
    <property type="match status" value="1"/>
</dbReference>
<reference evidence="3 4" key="1">
    <citation type="submission" date="2017-04" db="EMBL/GenBank/DDBJ databases">
        <title>Draft genome sequence of Marssonina coronaria NL1: causal agent of apple blotch.</title>
        <authorList>
            <person name="Cheng Q."/>
        </authorList>
    </citation>
    <scope>NUCLEOTIDE SEQUENCE [LARGE SCALE GENOMIC DNA]</scope>
    <source>
        <strain evidence="3 4">NL1</strain>
    </source>
</reference>
<dbReference type="CDD" id="cd20071">
    <property type="entry name" value="SET_SMYD"/>
    <property type="match status" value="1"/>
</dbReference>
<feature type="domain" description="SET" evidence="2">
    <location>
        <begin position="132"/>
        <end position="315"/>
    </location>
</feature>
<proteinExistence type="predicted"/>
<dbReference type="SMART" id="SM00317">
    <property type="entry name" value="SET"/>
    <property type="match status" value="1"/>
</dbReference>
<evidence type="ECO:0000256" key="1">
    <source>
        <dbReference type="SAM" id="SignalP"/>
    </source>
</evidence>
<dbReference type="PROSITE" id="PS50280">
    <property type="entry name" value="SET"/>
    <property type="match status" value="1"/>
</dbReference>
<keyword evidence="1" id="KW-0732">Signal</keyword>
<comment type="caution">
    <text evidence="3">The sequence shown here is derived from an EMBL/GenBank/DDBJ whole genome shotgun (WGS) entry which is preliminary data.</text>
</comment>
<dbReference type="InterPro" id="IPR053185">
    <property type="entry name" value="SET_domain_protein"/>
</dbReference>
<dbReference type="STRING" id="503106.A0A218YTC4"/>
<dbReference type="OrthoDB" id="1028014at2759"/>
<feature type="signal peptide" evidence="1">
    <location>
        <begin position="1"/>
        <end position="18"/>
    </location>
</feature>
<feature type="chain" id="PRO_5012985011" description="SET domain-containing protein" evidence="1">
    <location>
        <begin position="19"/>
        <end position="461"/>
    </location>
</feature>
<protein>
    <recommendedName>
        <fullName evidence="2">SET domain-containing protein</fullName>
    </recommendedName>
</protein>
<evidence type="ECO:0000313" key="3">
    <source>
        <dbReference type="EMBL" id="OWO97450.1"/>
    </source>
</evidence>
<dbReference type="InterPro" id="IPR046341">
    <property type="entry name" value="SET_dom_sf"/>
</dbReference>
<organism evidence="3 4">
    <name type="scientific">Diplocarpon coronariae</name>
    <dbReference type="NCBI Taxonomy" id="2795749"/>
    <lineage>
        <taxon>Eukaryota</taxon>
        <taxon>Fungi</taxon>
        <taxon>Dikarya</taxon>
        <taxon>Ascomycota</taxon>
        <taxon>Pezizomycotina</taxon>
        <taxon>Leotiomycetes</taxon>
        <taxon>Helotiales</taxon>
        <taxon>Drepanopezizaceae</taxon>
        <taxon>Diplocarpon</taxon>
    </lineage>
</organism>
<gene>
    <name evidence="3" type="ORF">B2J93_5263</name>
</gene>
<sequence>MYLAILIYISFSWWVAVAGRSQASLFPDSTCPVQPGRLSWASLTALDQHNPPLDSQCQASYPDNSTARPQGNLPVSGPICVAASDFPDEYCIYTFANFSQGRGLSVLASPSTISSVVDASLAFGSSHARLGPPPYFEEQLPGRGKGLVCNRTILKGQLILLSTPLFMIQEKAMRDLPELARLQLQQLSIQKLPPRSRALYLDLAVRESRAGAGAEDLEHCSHTVIQMVSGSRNTNYHEQGHFGGDKVEDVLLTNGFSASLGEARDGFGIVVPEAARLNHDCRPNARFALDPDSLILMVHATRVIHAGEEITFSYIDEKQEFATRQDTIRANWGFQCSCKLCSGPAHSRALSDSRLRRIDILRRPLLSFDLGRVQGDSLEEALELVRLYETEALSGALAEGYMIAAVWHCFWGLEEETRHWAILAVKNWLVWEGSGKANLEMMGRLSRHPHEQWCWGKKTKI</sequence>
<accession>A0A218YTC4</accession>